<evidence type="ECO:0008006" key="5">
    <source>
        <dbReference type="Google" id="ProtNLM"/>
    </source>
</evidence>
<evidence type="ECO:0000313" key="3">
    <source>
        <dbReference type="EMBL" id="CAK9196015.1"/>
    </source>
</evidence>
<accession>A0ABP0TGF3</accession>
<proteinExistence type="predicted"/>
<keyword evidence="2" id="KW-0812">Transmembrane</keyword>
<keyword evidence="2" id="KW-0472">Membrane</keyword>
<dbReference type="EMBL" id="OZ019903">
    <property type="protein sequence ID" value="CAK9196015.1"/>
    <property type="molecule type" value="Genomic_DNA"/>
</dbReference>
<reference evidence="3" key="1">
    <citation type="submission" date="2024-02" db="EMBL/GenBank/DDBJ databases">
        <authorList>
            <consortium name="ELIXIR-Norway"/>
            <consortium name="Elixir Norway"/>
        </authorList>
    </citation>
    <scope>NUCLEOTIDE SEQUENCE</scope>
</reference>
<dbReference type="Proteomes" id="UP001497512">
    <property type="component" value="Chromosome 11"/>
</dbReference>
<evidence type="ECO:0000256" key="2">
    <source>
        <dbReference type="SAM" id="Phobius"/>
    </source>
</evidence>
<evidence type="ECO:0000313" key="4">
    <source>
        <dbReference type="Proteomes" id="UP001497512"/>
    </source>
</evidence>
<sequence length="189" mass="20014">MALELFVMGTLLDLCNYSNSSIELPFVNFTFPNAAVFETDGGALPLFNQNNALIGFCLGIRNSSLPEIRIGFLLLSRHAVSSMLGYSFTFNQQDKLLGWIQSTCYNDITTSAPAPAPAPIFAPVSTPPTPTPPSPAPTSPSPPSLSPLLSPSTGPPTAPSRSASVMEFVLPSPIIALSLLGFLLYLSLL</sequence>
<feature type="compositionally biased region" description="Pro residues" evidence="1">
    <location>
        <begin position="119"/>
        <end position="145"/>
    </location>
</feature>
<feature type="region of interest" description="Disordered" evidence="1">
    <location>
        <begin position="119"/>
        <end position="161"/>
    </location>
</feature>
<name>A0ABP0TGF3_9BRYO</name>
<gene>
    <name evidence="3" type="ORF">CSSPTR1EN2_LOCUS3262</name>
</gene>
<feature type="transmembrane region" description="Helical" evidence="2">
    <location>
        <begin position="168"/>
        <end position="188"/>
    </location>
</feature>
<evidence type="ECO:0000256" key="1">
    <source>
        <dbReference type="SAM" id="MobiDB-lite"/>
    </source>
</evidence>
<keyword evidence="4" id="KW-1185">Reference proteome</keyword>
<protein>
    <recommendedName>
        <fullName evidence="5">Peptidase A1 domain-containing protein</fullName>
    </recommendedName>
</protein>
<organism evidence="3 4">
    <name type="scientific">Sphagnum troendelagicum</name>
    <dbReference type="NCBI Taxonomy" id="128251"/>
    <lineage>
        <taxon>Eukaryota</taxon>
        <taxon>Viridiplantae</taxon>
        <taxon>Streptophyta</taxon>
        <taxon>Embryophyta</taxon>
        <taxon>Bryophyta</taxon>
        <taxon>Sphagnophytina</taxon>
        <taxon>Sphagnopsida</taxon>
        <taxon>Sphagnales</taxon>
        <taxon>Sphagnaceae</taxon>
        <taxon>Sphagnum</taxon>
    </lineage>
</organism>
<keyword evidence="2" id="KW-1133">Transmembrane helix</keyword>